<evidence type="ECO:0000313" key="4">
    <source>
        <dbReference type="Proteomes" id="UP000603715"/>
    </source>
</evidence>
<organism evidence="3 5">
    <name type="scientific">Chryseobacterium muglaense</name>
    <dbReference type="NCBI Taxonomy" id="2893752"/>
    <lineage>
        <taxon>Bacteria</taxon>
        <taxon>Pseudomonadati</taxon>
        <taxon>Bacteroidota</taxon>
        <taxon>Flavobacteriia</taxon>
        <taxon>Flavobacteriales</taxon>
        <taxon>Weeksellaceae</taxon>
        <taxon>Chryseobacterium group</taxon>
        <taxon>Chryseobacterium</taxon>
    </lineage>
</organism>
<feature type="chain" id="PRO_5040421435" description="YceI-like domain-containing protein" evidence="1">
    <location>
        <begin position="19"/>
        <end position="166"/>
    </location>
</feature>
<dbReference type="EMBL" id="JAJJML010000001">
    <property type="protein sequence ID" value="MCC9034211.1"/>
    <property type="molecule type" value="Genomic_DNA"/>
</dbReference>
<dbReference type="Proteomes" id="UP000603715">
    <property type="component" value="Unassembled WGS sequence"/>
</dbReference>
<evidence type="ECO:0000313" key="3">
    <source>
        <dbReference type="EMBL" id="MCC9034211.1"/>
    </source>
</evidence>
<dbReference type="Proteomes" id="UP001107960">
    <property type="component" value="Unassembled WGS sequence"/>
</dbReference>
<reference evidence="3" key="1">
    <citation type="submission" date="2021-11" db="EMBL/GenBank/DDBJ databases">
        <title>Description of novel Chryseobacterium species.</title>
        <authorList>
            <person name="Saticioglu I.B."/>
            <person name="Ay H."/>
            <person name="Altun S."/>
            <person name="Duman M."/>
        </authorList>
    </citation>
    <scope>NUCLEOTIDE SEQUENCE</scope>
    <source>
        <strain evidence="3">C-39</strain>
    </source>
</reference>
<name>A0A9Q3UUV3_9FLAO</name>
<evidence type="ECO:0000313" key="2">
    <source>
        <dbReference type="EMBL" id="MBD3905683.1"/>
    </source>
</evidence>
<evidence type="ECO:0000256" key="1">
    <source>
        <dbReference type="SAM" id="SignalP"/>
    </source>
</evidence>
<gene>
    <name evidence="2" type="ORF">IEW27_13935</name>
    <name evidence="3" type="ORF">LNP80_08050</name>
</gene>
<dbReference type="RefSeq" id="WP_191180126.1">
    <property type="nucleotide sequence ID" value="NZ_JACXXP010000018.1"/>
</dbReference>
<reference evidence="2" key="3">
    <citation type="submission" date="2024-05" db="EMBL/GenBank/DDBJ databases">
        <title>Description of novel Chryseobacterium sp. strain C-2.</title>
        <authorList>
            <person name="Saticioglu I.B."/>
        </authorList>
    </citation>
    <scope>NUCLEOTIDE SEQUENCE</scope>
    <source>
        <strain evidence="2">C-2</strain>
    </source>
</reference>
<dbReference type="InterPro" id="IPR036761">
    <property type="entry name" value="TTHA0802/YceI-like_sf"/>
</dbReference>
<comment type="caution">
    <text evidence="3">The sequence shown here is derived from an EMBL/GenBank/DDBJ whole genome shotgun (WGS) entry which is preliminary data.</text>
</comment>
<dbReference type="AlphaFoldDB" id="A0A9Q3UUV3"/>
<dbReference type="EMBL" id="JACXXP010000018">
    <property type="protein sequence ID" value="MBD3905683.1"/>
    <property type="molecule type" value="Genomic_DNA"/>
</dbReference>
<feature type="signal peptide" evidence="1">
    <location>
        <begin position="1"/>
        <end position="18"/>
    </location>
</feature>
<evidence type="ECO:0000313" key="5">
    <source>
        <dbReference type="Proteomes" id="UP001107960"/>
    </source>
</evidence>
<dbReference type="SUPFAM" id="SSF101874">
    <property type="entry name" value="YceI-like"/>
    <property type="match status" value="1"/>
</dbReference>
<evidence type="ECO:0008006" key="6">
    <source>
        <dbReference type="Google" id="ProtNLM"/>
    </source>
</evidence>
<keyword evidence="1" id="KW-0732">Signal</keyword>
<dbReference type="Gene3D" id="2.40.128.110">
    <property type="entry name" value="Lipid/polyisoprenoid-binding, YceI-like"/>
    <property type="match status" value="1"/>
</dbReference>
<sequence>MKTLATMILLFLRIYISAQENFVQINGNTNINSFKCINTSFKISNLGVNLSNKQLPNLSLKVDDFDCHHKIMTSDFKKTLSADEHPYLNIKFLNVDKNKNIYNTQIEVRMMNKSKIYNITLCMENGKLTGKRIVKFSDFNIKPPKKMGGMVVVKDDLNLVFALDAT</sequence>
<protein>
    <recommendedName>
        <fullName evidence="6">YceI-like domain-containing protein</fullName>
    </recommendedName>
</protein>
<keyword evidence="4" id="KW-1185">Reference proteome</keyword>
<accession>A0A9Q3UUV3</accession>
<proteinExistence type="predicted"/>
<reference evidence="4" key="2">
    <citation type="submission" date="2023-07" db="EMBL/GenBank/DDBJ databases">
        <title>Description of novel Chryseobacterium sp. strain C-2.</title>
        <authorList>
            <person name="Saticioglu I.B."/>
        </authorList>
    </citation>
    <scope>NUCLEOTIDE SEQUENCE [LARGE SCALE GENOMIC DNA]</scope>
    <source>
        <strain evidence="4">C-2</strain>
    </source>
</reference>